<dbReference type="Proteomes" id="UP001396334">
    <property type="component" value="Unassembled WGS sequence"/>
</dbReference>
<evidence type="ECO:0000313" key="3">
    <source>
        <dbReference type="Proteomes" id="UP001396334"/>
    </source>
</evidence>
<accession>A0ABR2S2M1</accession>
<proteinExistence type="predicted"/>
<sequence>MFQFFNQFPADTVQEKKLAGVRFKNLLKISNRRRYIQSKEGIQNTSNTSLGLSIPPAVLRYFLKLLETNPRVNEQENPSQPDYKEDDLVANKFGARKSTKERTFPASDDTIPEAAQVGESQTTERSVEGGSETKSADLKETDSS</sequence>
<organism evidence="2 3">
    <name type="scientific">Hibiscus sabdariffa</name>
    <name type="common">roselle</name>
    <dbReference type="NCBI Taxonomy" id="183260"/>
    <lineage>
        <taxon>Eukaryota</taxon>
        <taxon>Viridiplantae</taxon>
        <taxon>Streptophyta</taxon>
        <taxon>Embryophyta</taxon>
        <taxon>Tracheophyta</taxon>
        <taxon>Spermatophyta</taxon>
        <taxon>Magnoliopsida</taxon>
        <taxon>eudicotyledons</taxon>
        <taxon>Gunneridae</taxon>
        <taxon>Pentapetalae</taxon>
        <taxon>rosids</taxon>
        <taxon>malvids</taxon>
        <taxon>Malvales</taxon>
        <taxon>Malvaceae</taxon>
        <taxon>Malvoideae</taxon>
        <taxon>Hibiscus</taxon>
    </lineage>
</organism>
<protein>
    <submittedName>
        <fullName evidence="2">Uncharacterized protein</fullName>
    </submittedName>
</protein>
<evidence type="ECO:0000256" key="1">
    <source>
        <dbReference type="SAM" id="MobiDB-lite"/>
    </source>
</evidence>
<name>A0ABR2S2M1_9ROSI</name>
<comment type="caution">
    <text evidence="2">The sequence shown here is derived from an EMBL/GenBank/DDBJ whole genome shotgun (WGS) entry which is preliminary data.</text>
</comment>
<reference evidence="2 3" key="1">
    <citation type="journal article" date="2024" name="G3 (Bethesda)">
        <title>Genome assembly of Hibiscus sabdariffa L. provides insights into metabolisms of medicinal natural products.</title>
        <authorList>
            <person name="Kim T."/>
        </authorList>
    </citation>
    <scope>NUCLEOTIDE SEQUENCE [LARGE SCALE GENOMIC DNA]</scope>
    <source>
        <strain evidence="2">TK-2024</strain>
        <tissue evidence="2">Old leaves</tissue>
    </source>
</reference>
<evidence type="ECO:0000313" key="2">
    <source>
        <dbReference type="EMBL" id="KAK9019481.1"/>
    </source>
</evidence>
<gene>
    <name evidence="2" type="ORF">V6N11_054001</name>
</gene>
<feature type="region of interest" description="Disordered" evidence="1">
    <location>
        <begin position="72"/>
        <end position="144"/>
    </location>
</feature>
<dbReference type="EMBL" id="JBBPBN010000017">
    <property type="protein sequence ID" value="KAK9019481.1"/>
    <property type="molecule type" value="Genomic_DNA"/>
</dbReference>
<keyword evidence="3" id="KW-1185">Reference proteome</keyword>
<feature type="compositionally biased region" description="Basic and acidic residues" evidence="1">
    <location>
        <begin position="134"/>
        <end position="144"/>
    </location>
</feature>